<dbReference type="InterPro" id="IPR036390">
    <property type="entry name" value="WH_DNA-bd_sf"/>
</dbReference>
<dbReference type="SUPFAM" id="SSF53067">
    <property type="entry name" value="Actin-like ATPase domain"/>
    <property type="match status" value="1"/>
</dbReference>
<dbReference type="EMBL" id="SNXC01000010">
    <property type="protein sequence ID" value="TDO99080.1"/>
    <property type="molecule type" value="Genomic_DNA"/>
</dbReference>
<proteinExistence type="predicted"/>
<keyword evidence="2" id="KW-1185">Reference proteome</keyword>
<protein>
    <submittedName>
        <fullName evidence="1">Putative NBD/HSP70 family sugar kinase</fullName>
    </submittedName>
</protein>
<dbReference type="OrthoDB" id="8595273at2"/>
<evidence type="ECO:0000313" key="2">
    <source>
        <dbReference type="Proteomes" id="UP000294656"/>
    </source>
</evidence>
<dbReference type="GO" id="GO:0009384">
    <property type="term" value="F:N-acylmannosamine kinase activity"/>
    <property type="evidence" value="ECO:0007669"/>
    <property type="project" value="TreeGrafter"/>
</dbReference>
<comment type="caution">
    <text evidence="1">The sequence shown here is derived from an EMBL/GenBank/DDBJ whole genome shotgun (WGS) entry which is preliminary data.</text>
</comment>
<dbReference type="PANTHER" id="PTHR18964">
    <property type="entry name" value="ROK (REPRESSOR, ORF, KINASE) FAMILY"/>
    <property type="match status" value="1"/>
</dbReference>
<evidence type="ECO:0000313" key="1">
    <source>
        <dbReference type="EMBL" id="TDO99080.1"/>
    </source>
</evidence>
<dbReference type="GO" id="GO:0019262">
    <property type="term" value="P:N-acetylneuraminate catabolic process"/>
    <property type="evidence" value="ECO:0007669"/>
    <property type="project" value="TreeGrafter"/>
</dbReference>
<dbReference type="Proteomes" id="UP000294656">
    <property type="component" value="Unassembled WGS sequence"/>
</dbReference>
<dbReference type="PANTHER" id="PTHR18964:SF169">
    <property type="entry name" value="N-ACETYLMANNOSAMINE KINASE"/>
    <property type="match status" value="1"/>
</dbReference>
<dbReference type="SUPFAM" id="SSF46785">
    <property type="entry name" value="Winged helix' DNA-binding domain"/>
    <property type="match status" value="1"/>
</dbReference>
<sequence>MNLIGSTSERSRFFNERIILQLIRQYPDISRQEISAYTKLSAQTISVISSALIERNLIVSEGKVKGKRGQPQKKLNLNDSGAYGVGVNVDRDFISVALVNFGGKCIYQIEERISFPGENNAKAIVAKLVEKAADFLGNDWFKVQGIGLSRPDYMGEWTERLGINSKSDVVEGLDYWNGSQFEDWLEGEFSLPVMRENDAQAAALCELFFSTQPLEHIFYLYMSTAVGGCIIENGECLNGTHGAAGQFGLLYTKTGKFGERVLEALSLTSLQRFLMSTYNRTLDDLDENSDSGLIYEWAKSVAVEVLPAFVALLALTNPSEVRVGGRMPAWMIVPFIMALSEALSDEPLLTVPSIQPARYARYSGALGAAVLPLYERFAPQTSILKLKM</sequence>
<dbReference type="InterPro" id="IPR036388">
    <property type="entry name" value="WH-like_DNA-bd_sf"/>
</dbReference>
<name>A0A4R6MEE6_9GAMM</name>
<dbReference type="Gene3D" id="3.30.420.40">
    <property type="match status" value="2"/>
</dbReference>
<reference evidence="1 2" key="1">
    <citation type="submission" date="2019-03" db="EMBL/GenBank/DDBJ databases">
        <title>Genomic Encyclopedia of Type Strains, Phase III (KMG-III): the genomes of soil and plant-associated and newly described type strains.</title>
        <authorList>
            <person name="Whitman W."/>
        </authorList>
    </citation>
    <scope>NUCLEOTIDE SEQUENCE [LARGE SCALE GENOMIC DNA]</scope>
    <source>
        <strain evidence="1 2">CECT 7378</strain>
    </source>
</reference>
<organism evidence="1 2">
    <name type="scientific">Marinomonas balearica</name>
    <dbReference type="NCBI Taxonomy" id="491947"/>
    <lineage>
        <taxon>Bacteria</taxon>
        <taxon>Pseudomonadati</taxon>
        <taxon>Pseudomonadota</taxon>
        <taxon>Gammaproteobacteria</taxon>
        <taxon>Oceanospirillales</taxon>
        <taxon>Oceanospirillaceae</taxon>
        <taxon>Marinomonas</taxon>
    </lineage>
</organism>
<dbReference type="InterPro" id="IPR000600">
    <property type="entry name" value="ROK"/>
</dbReference>
<dbReference type="AlphaFoldDB" id="A0A4R6MEE6"/>
<dbReference type="Pfam" id="PF00480">
    <property type="entry name" value="ROK"/>
    <property type="match status" value="1"/>
</dbReference>
<keyword evidence="1" id="KW-0418">Kinase</keyword>
<dbReference type="Gene3D" id="1.10.10.10">
    <property type="entry name" value="Winged helix-like DNA-binding domain superfamily/Winged helix DNA-binding domain"/>
    <property type="match status" value="1"/>
</dbReference>
<keyword evidence="1" id="KW-0808">Transferase</keyword>
<accession>A0A4R6MEE6</accession>
<gene>
    <name evidence="1" type="ORF">DFP79_1506</name>
</gene>
<dbReference type="InterPro" id="IPR043129">
    <property type="entry name" value="ATPase_NBD"/>
</dbReference>